<dbReference type="AlphaFoldDB" id="Q83G60"/>
<dbReference type="OrthoDB" id="1187707at2"/>
<evidence type="ECO:0000313" key="2">
    <source>
        <dbReference type="EMBL" id="AAO44564.1"/>
    </source>
</evidence>
<protein>
    <recommendedName>
        <fullName evidence="1">DUF6973 domain-containing protein</fullName>
    </recommendedName>
</protein>
<dbReference type="InterPro" id="IPR054246">
    <property type="entry name" value="DUF6973"/>
</dbReference>
<evidence type="ECO:0000313" key="3">
    <source>
        <dbReference type="Proteomes" id="UP000002200"/>
    </source>
</evidence>
<dbReference type="Pfam" id="PF22322">
    <property type="entry name" value="DUF6973"/>
    <property type="match status" value="1"/>
</dbReference>
<gene>
    <name evidence="2" type="ordered locus">TWT_467</name>
</gene>
<evidence type="ECO:0000259" key="1">
    <source>
        <dbReference type="Pfam" id="PF22322"/>
    </source>
</evidence>
<dbReference type="KEGG" id="twh:TWT_467"/>
<dbReference type="HOGENOM" id="CLU_1282743_0_0_11"/>
<keyword evidence="3" id="KW-1185">Reference proteome</keyword>
<proteinExistence type="predicted"/>
<name>Q83G60_TROWT</name>
<dbReference type="Proteomes" id="UP000002200">
    <property type="component" value="Chromosome"/>
</dbReference>
<feature type="domain" description="DUF6973" evidence="1">
    <location>
        <begin position="99"/>
        <end position="190"/>
    </location>
</feature>
<sequence>MMNPKRPCMITPVPVMLNLDDGLYCSGVFMKRILVLLSLFGFQPVMSAERASLSDLSGLPLSGPGIGGRFSSSTKDLSVRYDSPGNALELGFCSFLFSSFLSRVINCIKAKSAANDAVSRAAGKFPGSTLIGGKGDAFRHCYWSARMTIDMGEAKGFGDRHEAFSHGPERYMDLKNNEIGRSVGAVYRSYESASRRCEFLAHTDQLVTRA</sequence>
<reference evidence="2 3" key="1">
    <citation type="journal article" date="2003" name="Genome Res.">
        <title>Tropheryma whipplei twist: a human pathogenic Actinobacteria with a reduced genome.</title>
        <authorList>
            <person name="Raoult D."/>
            <person name="Ogata H."/>
            <person name="Audic S."/>
            <person name="Robert C."/>
            <person name="Suhre K."/>
            <person name="Drancourt M."/>
            <person name="Claverie J.-M."/>
        </authorList>
    </citation>
    <scope>NUCLEOTIDE SEQUENCE [LARGE SCALE GENOMIC DNA]</scope>
    <source>
        <strain evidence="2 3">Twist</strain>
    </source>
</reference>
<dbReference type="eggNOG" id="COG5479">
    <property type="taxonomic scope" value="Bacteria"/>
</dbReference>
<organism evidence="2 3">
    <name type="scientific">Tropheryma whipplei (strain Twist)</name>
    <name type="common">Whipple's bacillus</name>
    <dbReference type="NCBI Taxonomy" id="203267"/>
    <lineage>
        <taxon>Bacteria</taxon>
        <taxon>Bacillati</taxon>
        <taxon>Actinomycetota</taxon>
        <taxon>Actinomycetes</taxon>
        <taxon>Micrococcales</taxon>
        <taxon>Tropherymataceae</taxon>
        <taxon>Tropheryma</taxon>
    </lineage>
</organism>
<dbReference type="EMBL" id="AE014184">
    <property type="protein sequence ID" value="AAO44564.1"/>
    <property type="molecule type" value="Genomic_DNA"/>
</dbReference>
<accession>Q83G60</accession>